<dbReference type="EMBL" id="CP015029">
    <property type="protein sequence ID" value="QIM64221.1"/>
    <property type="molecule type" value="Genomic_DNA"/>
</dbReference>
<proteinExistence type="predicted"/>
<dbReference type="RefSeq" id="WP_123956914.1">
    <property type="nucleotide sequence ID" value="NZ_CP015029.1"/>
</dbReference>
<gene>
    <name evidence="1" type="ORF">A4G17_01500</name>
</gene>
<dbReference type="KEGG" id="fcl:A4G17_01500"/>
<organism evidence="1 2">
    <name type="scientific">Frederiksenia canicola</name>
    <dbReference type="NCBI Taxonomy" id="123824"/>
    <lineage>
        <taxon>Bacteria</taxon>
        <taxon>Pseudomonadati</taxon>
        <taxon>Pseudomonadota</taxon>
        <taxon>Gammaproteobacteria</taxon>
        <taxon>Pasteurellales</taxon>
        <taxon>Pasteurellaceae</taxon>
        <taxon>Frederiksenia</taxon>
    </lineage>
</organism>
<evidence type="ECO:0000313" key="1">
    <source>
        <dbReference type="EMBL" id="QIM64221.1"/>
    </source>
</evidence>
<dbReference type="Proteomes" id="UP000502287">
    <property type="component" value="Chromosome"/>
</dbReference>
<sequence>MKKGLQRQLGAICKNLHQTDRLLVELNSEGKLTAEQQTIAKYYKRLSRYLTKQMQGVIDYVEQVEQAEGEELDALCYRKDEPSADE</sequence>
<reference evidence="1 2" key="1">
    <citation type="submission" date="2016-03" db="EMBL/GenBank/DDBJ databases">
        <authorList>
            <person name="Hansen M.J."/>
            <person name="Bojesen A.M."/>
            <person name="Planet P."/>
        </authorList>
    </citation>
    <scope>NUCLEOTIDE SEQUENCE [LARGE SCALE GENOMIC DNA]</scope>
    <source>
        <strain evidence="1 2">HPA 21</strain>
    </source>
</reference>
<accession>A0AAE6X4W1</accession>
<dbReference type="AlphaFoldDB" id="A0AAE6X4W1"/>
<protein>
    <submittedName>
        <fullName evidence="1">Uncharacterized protein</fullName>
    </submittedName>
</protein>
<evidence type="ECO:0000313" key="2">
    <source>
        <dbReference type="Proteomes" id="UP000502287"/>
    </source>
</evidence>
<name>A0AAE6X4W1_9PAST</name>